<sequence>MLLCTLFFFSLVHSTFTLETLGTVISYYPKTKHSDGSVEVVVRMLVISRDCSPGFWQCYSGECGNVISAVSHIIYEDEDEYCQVEQVFTLHVPTNAPFVIRSNLDEDGDQDNLEMNETWKNLTEVDLRTRSDTGKANSSPQTSVLPNIRVPVNCQRNYQLLKFDPDGDDIQCRLLAITHLKCDNCDAAALLPSFFNSEPCMIKYTPNLIQPGNQLKVNQIMEDFPKTSLNLTYTNGTKETRTSSDSIGKVPVQFIFTVDSSVPDCKEGLYLPKFFTRLLNMKPNSAELLHNGPLNMTVVRTGLKEFALVWSPTEEQVNHHPVCYALQVTSKGTWEQVGVPCLRDYNGRPNFVWGDAL</sequence>
<accession>A0AAW0NW65</accession>
<keyword evidence="1" id="KW-0732">Signal</keyword>
<gene>
    <name evidence="2" type="ORF">WMY93_014713</name>
</gene>
<comment type="caution">
    <text evidence="2">The sequence shown here is derived from an EMBL/GenBank/DDBJ whole genome shotgun (WGS) entry which is preliminary data.</text>
</comment>
<evidence type="ECO:0000313" key="3">
    <source>
        <dbReference type="Proteomes" id="UP001460270"/>
    </source>
</evidence>
<dbReference type="EMBL" id="JBBPFD010000010">
    <property type="protein sequence ID" value="KAK7910029.1"/>
    <property type="molecule type" value="Genomic_DNA"/>
</dbReference>
<name>A0AAW0NW65_9GOBI</name>
<dbReference type="Proteomes" id="UP001460270">
    <property type="component" value="Unassembled WGS sequence"/>
</dbReference>
<proteinExistence type="predicted"/>
<evidence type="ECO:0000313" key="2">
    <source>
        <dbReference type="EMBL" id="KAK7910029.1"/>
    </source>
</evidence>
<organism evidence="2 3">
    <name type="scientific">Mugilogobius chulae</name>
    <name type="common">yellowstripe goby</name>
    <dbReference type="NCBI Taxonomy" id="88201"/>
    <lineage>
        <taxon>Eukaryota</taxon>
        <taxon>Metazoa</taxon>
        <taxon>Chordata</taxon>
        <taxon>Craniata</taxon>
        <taxon>Vertebrata</taxon>
        <taxon>Euteleostomi</taxon>
        <taxon>Actinopterygii</taxon>
        <taxon>Neopterygii</taxon>
        <taxon>Teleostei</taxon>
        <taxon>Neoteleostei</taxon>
        <taxon>Acanthomorphata</taxon>
        <taxon>Gobiaria</taxon>
        <taxon>Gobiiformes</taxon>
        <taxon>Gobioidei</taxon>
        <taxon>Gobiidae</taxon>
        <taxon>Gobionellinae</taxon>
        <taxon>Mugilogobius</taxon>
    </lineage>
</organism>
<protein>
    <submittedName>
        <fullName evidence="2">Uncharacterized protein</fullName>
    </submittedName>
</protein>
<evidence type="ECO:0000256" key="1">
    <source>
        <dbReference type="SAM" id="SignalP"/>
    </source>
</evidence>
<dbReference type="AlphaFoldDB" id="A0AAW0NW65"/>
<keyword evidence="3" id="KW-1185">Reference proteome</keyword>
<reference evidence="3" key="1">
    <citation type="submission" date="2024-04" db="EMBL/GenBank/DDBJ databases">
        <title>Salinicola lusitanus LLJ914,a marine bacterium isolated from the Okinawa Trough.</title>
        <authorList>
            <person name="Li J."/>
        </authorList>
    </citation>
    <scope>NUCLEOTIDE SEQUENCE [LARGE SCALE GENOMIC DNA]</scope>
</reference>
<feature type="signal peptide" evidence="1">
    <location>
        <begin position="1"/>
        <end position="17"/>
    </location>
</feature>
<feature type="chain" id="PRO_5043486026" evidence="1">
    <location>
        <begin position="18"/>
        <end position="357"/>
    </location>
</feature>